<protein>
    <submittedName>
        <fullName evidence="5">GntR family transcriptional regulator</fullName>
    </submittedName>
</protein>
<dbReference type="Gene3D" id="1.10.10.10">
    <property type="entry name" value="Winged helix-like DNA-binding domain superfamily/Winged helix DNA-binding domain"/>
    <property type="match status" value="1"/>
</dbReference>
<name>A0ABR6VGE4_9FIRM</name>
<comment type="caution">
    <text evidence="5">The sequence shown here is derived from an EMBL/GenBank/DDBJ whole genome shotgun (WGS) entry which is preliminary data.</text>
</comment>
<dbReference type="PROSITE" id="PS50949">
    <property type="entry name" value="HTH_GNTR"/>
    <property type="match status" value="1"/>
</dbReference>
<organism evidence="5 6">
    <name type="scientific">Megasphaera hominis</name>
    <dbReference type="NCBI Taxonomy" id="159836"/>
    <lineage>
        <taxon>Bacteria</taxon>
        <taxon>Bacillati</taxon>
        <taxon>Bacillota</taxon>
        <taxon>Negativicutes</taxon>
        <taxon>Veillonellales</taxon>
        <taxon>Veillonellaceae</taxon>
        <taxon>Megasphaera</taxon>
    </lineage>
</organism>
<evidence type="ECO:0000256" key="2">
    <source>
        <dbReference type="ARBA" id="ARBA00023125"/>
    </source>
</evidence>
<proteinExistence type="predicted"/>
<dbReference type="SUPFAM" id="SSF46785">
    <property type="entry name" value="Winged helix' DNA-binding domain"/>
    <property type="match status" value="1"/>
</dbReference>
<dbReference type="Gene3D" id="1.20.120.530">
    <property type="entry name" value="GntR ligand-binding domain-like"/>
    <property type="match status" value="1"/>
</dbReference>
<evidence type="ECO:0000256" key="3">
    <source>
        <dbReference type="ARBA" id="ARBA00023163"/>
    </source>
</evidence>
<sequence>MIELQTQAAEPRENVRSYVYRTLYNNIMSVQLAPGTAMSEKEVASILETSRTPVREAFIHLAQERLLDILPQRGTFVAKLDMHVMEESRFMRVVLEEAVVREACKSFPEPYLQQLKQLIQEQHKAVDAGDPRGFYAADNSFHSTLFTGCDKQYVWQTLMQASRDYFRARTLNAFAEPIEIPLHIHEGIVAAIEAHDEAKGVALLHEHLTKFDTDVQQLKKTYPDYFL</sequence>
<dbReference type="InterPro" id="IPR036390">
    <property type="entry name" value="WH_DNA-bd_sf"/>
</dbReference>
<dbReference type="Proteomes" id="UP000606870">
    <property type="component" value="Unassembled WGS sequence"/>
</dbReference>
<dbReference type="RefSeq" id="WP_186502449.1">
    <property type="nucleotide sequence ID" value="NZ_JACOGK010000007.1"/>
</dbReference>
<dbReference type="SMART" id="SM00895">
    <property type="entry name" value="FCD"/>
    <property type="match status" value="1"/>
</dbReference>
<feature type="domain" description="HTH gntR-type" evidence="4">
    <location>
        <begin position="13"/>
        <end position="80"/>
    </location>
</feature>
<evidence type="ECO:0000313" key="6">
    <source>
        <dbReference type="Proteomes" id="UP000606870"/>
    </source>
</evidence>
<keyword evidence="3" id="KW-0804">Transcription</keyword>
<dbReference type="CDD" id="cd07377">
    <property type="entry name" value="WHTH_GntR"/>
    <property type="match status" value="1"/>
</dbReference>
<keyword evidence="1" id="KW-0805">Transcription regulation</keyword>
<dbReference type="Pfam" id="PF00392">
    <property type="entry name" value="GntR"/>
    <property type="match status" value="1"/>
</dbReference>
<dbReference type="InterPro" id="IPR000524">
    <property type="entry name" value="Tscrpt_reg_HTH_GntR"/>
</dbReference>
<evidence type="ECO:0000256" key="1">
    <source>
        <dbReference type="ARBA" id="ARBA00023015"/>
    </source>
</evidence>
<keyword evidence="2" id="KW-0238">DNA-binding</keyword>
<reference evidence="5 6" key="1">
    <citation type="submission" date="2020-08" db="EMBL/GenBank/DDBJ databases">
        <authorList>
            <person name="Liu C."/>
            <person name="Sun Q."/>
        </authorList>
    </citation>
    <scope>NUCLEOTIDE SEQUENCE [LARGE SCALE GENOMIC DNA]</scope>
    <source>
        <strain evidence="5 6">NSJ-59</strain>
    </source>
</reference>
<gene>
    <name evidence="5" type="ORF">H8J70_03340</name>
</gene>
<dbReference type="PANTHER" id="PTHR43537">
    <property type="entry name" value="TRANSCRIPTIONAL REGULATOR, GNTR FAMILY"/>
    <property type="match status" value="1"/>
</dbReference>
<dbReference type="PANTHER" id="PTHR43537:SF51">
    <property type="entry name" value="HTH-TYPE TRANSCRIPTIONAL REGULATOR LGOR-RELATED"/>
    <property type="match status" value="1"/>
</dbReference>
<dbReference type="SUPFAM" id="SSF48008">
    <property type="entry name" value="GntR ligand-binding domain-like"/>
    <property type="match status" value="1"/>
</dbReference>
<evidence type="ECO:0000259" key="4">
    <source>
        <dbReference type="PROSITE" id="PS50949"/>
    </source>
</evidence>
<dbReference type="InterPro" id="IPR011711">
    <property type="entry name" value="GntR_C"/>
</dbReference>
<dbReference type="EMBL" id="JACOGK010000007">
    <property type="protein sequence ID" value="MBC3536285.1"/>
    <property type="molecule type" value="Genomic_DNA"/>
</dbReference>
<dbReference type="Pfam" id="PF07729">
    <property type="entry name" value="FCD"/>
    <property type="match status" value="1"/>
</dbReference>
<keyword evidence="6" id="KW-1185">Reference proteome</keyword>
<dbReference type="SMART" id="SM00345">
    <property type="entry name" value="HTH_GNTR"/>
    <property type="match status" value="1"/>
</dbReference>
<dbReference type="InterPro" id="IPR008920">
    <property type="entry name" value="TF_FadR/GntR_C"/>
</dbReference>
<accession>A0ABR6VGE4</accession>
<evidence type="ECO:0000313" key="5">
    <source>
        <dbReference type="EMBL" id="MBC3536285.1"/>
    </source>
</evidence>
<dbReference type="InterPro" id="IPR036388">
    <property type="entry name" value="WH-like_DNA-bd_sf"/>
</dbReference>